<protein>
    <submittedName>
        <fullName evidence="2">Uncharacterized protein</fullName>
    </submittedName>
</protein>
<organism evidence="2 3">
    <name type="scientific">Pleurodeles waltl</name>
    <name type="common">Iberian ribbed newt</name>
    <dbReference type="NCBI Taxonomy" id="8319"/>
    <lineage>
        <taxon>Eukaryota</taxon>
        <taxon>Metazoa</taxon>
        <taxon>Chordata</taxon>
        <taxon>Craniata</taxon>
        <taxon>Vertebrata</taxon>
        <taxon>Euteleostomi</taxon>
        <taxon>Amphibia</taxon>
        <taxon>Batrachia</taxon>
        <taxon>Caudata</taxon>
        <taxon>Salamandroidea</taxon>
        <taxon>Salamandridae</taxon>
        <taxon>Pleurodelinae</taxon>
        <taxon>Pleurodeles</taxon>
    </lineage>
</organism>
<dbReference type="Proteomes" id="UP001066276">
    <property type="component" value="Chromosome 10"/>
</dbReference>
<evidence type="ECO:0000313" key="3">
    <source>
        <dbReference type="Proteomes" id="UP001066276"/>
    </source>
</evidence>
<evidence type="ECO:0000256" key="1">
    <source>
        <dbReference type="SAM" id="MobiDB-lite"/>
    </source>
</evidence>
<keyword evidence="3" id="KW-1185">Reference proteome</keyword>
<gene>
    <name evidence="2" type="ORF">NDU88_001272</name>
</gene>
<dbReference type="EMBL" id="JANPWB010000014">
    <property type="protein sequence ID" value="KAJ1096128.1"/>
    <property type="molecule type" value="Genomic_DNA"/>
</dbReference>
<reference evidence="2" key="1">
    <citation type="journal article" date="2022" name="bioRxiv">
        <title>Sequencing and chromosome-scale assembly of the giantPleurodeles waltlgenome.</title>
        <authorList>
            <person name="Brown T."/>
            <person name="Elewa A."/>
            <person name="Iarovenko S."/>
            <person name="Subramanian E."/>
            <person name="Araus A.J."/>
            <person name="Petzold A."/>
            <person name="Susuki M."/>
            <person name="Suzuki K.-i.T."/>
            <person name="Hayashi T."/>
            <person name="Toyoda A."/>
            <person name="Oliveira C."/>
            <person name="Osipova E."/>
            <person name="Leigh N.D."/>
            <person name="Simon A."/>
            <person name="Yun M.H."/>
        </authorList>
    </citation>
    <scope>NUCLEOTIDE SEQUENCE</scope>
    <source>
        <strain evidence="2">20211129_DDA</strain>
        <tissue evidence="2">Liver</tissue>
    </source>
</reference>
<comment type="caution">
    <text evidence="2">The sequence shown here is derived from an EMBL/GenBank/DDBJ whole genome shotgun (WGS) entry which is preliminary data.</text>
</comment>
<dbReference type="AlphaFoldDB" id="A0AAV7LYX0"/>
<proteinExistence type="predicted"/>
<accession>A0AAV7LYX0</accession>
<evidence type="ECO:0000313" key="2">
    <source>
        <dbReference type="EMBL" id="KAJ1096128.1"/>
    </source>
</evidence>
<sequence>MPGCIARTSRGEACLFMAAGPVNGMPEGEIRSPGNAGDAENSTSRGGASFYGRRPCEWNAGRGDPFPWQRWRRWRR</sequence>
<feature type="region of interest" description="Disordered" evidence="1">
    <location>
        <begin position="25"/>
        <end position="53"/>
    </location>
</feature>
<name>A0AAV7LYX0_PLEWA</name>